<sequence>MQRMTAPKFPRRYSSVTTGFNFHQIWARNPWVVAWWSAAFPGFGHLLLGYYTKGFVLIAWEFFINTKVNLNEAMVYSFVGRFEAADDVLEPRWLLLYIPIYCYSIWDSYSKTIELNKHYLLAQSEPEPIKLFAMNGFTITLLDKRSPRRALIWSMLFPGLGHLYLQRLPSGAFIAVSCIAISYYAHLVEAVVLIIRGSLEQARTIIDPEWFSFFPSMYCFAAYSAYVMAVEMNEMYEREQCQYFRTKVQPPDYQLL</sequence>
<comment type="caution">
    <text evidence="2">The sequence shown here is derived from an EMBL/GenBank/DDBJ whole genome shotgun (WGS) entry which is preliminary data.</text>
</comment>
<gene>
    <name evidence="2" type="ORF">DFQ01_12478</name>
</gene>
<protein>
    <submittedName>
        <fullName evidence="2">Uncharacterized protein</fullName>
    </submittedName>
</protein>
<evidence type="ECO:0000313" key="3">
    <source>
        <dbReference type="Proteomes" id="UP000246635"/>
    </source>
</evidence>
<evidence type="ECO:0000313" key="2">
    <source>
        <dbReference type="EMBL" id="PWV95903.1"/>
    </source>
</evidence>
<keyword evidence="1" id="KW-0472">Membrane</keyword>
<dbReference type="EMBL" id="QGTQ01000024">
    <property type="protein sequence ID" value="PWV95903.1"/>
    <property type="molecule type" value="Genomic_DNA"/>
</dbReference>
<evidence type="ECO:0000256" key="1">
    <source>
        <dbReference type="SAM" id="Phobius"/>
    </source>
</evidence>
<dbReference type="Proteomes" id="UP000246635">
    <property type="component" value="Unassembled WGS sequence"/>
</dbReference>
<reference evidence="2 3" key="1">
    <citation type="submission" date="2018-05" db="EMBL/GenBank/DDBJ databases">
        <title>Genomic Encyclopedia of Type Strains, Phase III (KMG-III): the genomes of soil and plant-associated and newly described type strains.</title>
        <authorList>
            <person name="Whitman W."/>
        </authorList>
    </citation>
    <scope>NUCLEOTIDE SEQUENCE [LARGE SCALE GENOMIC DNA]</scope>
    <source>
        <strain evidence="2 3">CECT 5696</strain>
    </source>
</reference>
<feature type="transmembrane region" description="Helical" evidence="1">
    <location>
        <begin position="210"/>
        <end position="229"/>
    </location>
</feature>
<feature type="transmembrane region" description="Helical" evidence="1">
    <location>
        <begin position="172"/>
        <end position="198"/>
    </location>
</feature>
<keyword evidence="3" id="KW-1185">Reference proteome</keyword>
<name>A0A2V2YN06_9BACL</name>
<organism evidence="2 3">
    <name type="scientific">Paenibacillus cellulosilyticus</name>
    <dbReference type="NCBI Taxonomy" id="375489"/>
    <lineage>
        <taxon>Bacteria</taxon>
        <taxon>Bacillati</taxon>
        <taxon>Bacillota</taxon>
        <taxon>Bacilli</taxon>
        <taxon>Bacillales</taxon>
        <taxon>Paenibacillaceae</taxon>
        <taxon>Paenibacillus</taxon>
    </lineage>
</organism>
<dbReference type="AlphaFoldDB" id="A0A2V2YN06"/>
<accession>A0A2V2YN06</accession>
<keyword evidence="1" id="KW-1133">Transmembrane helix</keyword>
<proteinExistence type="predicted"/>
<keyword evidence="1" id="KW-0812">Transmembrane</keyword>